<dbReference type="EMBL" id="AMRA01000136">
    <property type="protein sequence ID" value="EKF21461.1"/>
    <property type="molecule type" value="Genomic_DNA"/>
</dbReference>
<dbReference type="Proteomes" id="UP000006265">
    <property type="component" value="Unassembled WGS sequence"/>
</dbReference>
<dbReference type="AlphaFoldDB" id="K5BDH0"/>
<organism evidence="1 2">
    <name type="scientific">Mycolicibacterium hassiacum (strain DSM 44199 / CIP 105218 / JCM 12690 / 3849)</name>
    <name type="common">Mycobacterium hassiacum</name>
    <dbReference type="NCBI Taxonomy" id="1122247"/>
    <lineage>
        <taxon>Bacteria</taxon>
        <taxon>Bacillati</taxon>
        <taxon>Actinomycetota</taxon>
        <taxon>Actinomycetes</taxon>
        <taxon>Mycobacteriales</taxon>
        <taxon>Mycobacteriaceae</taxon>
        <taxon>Mycolicibacterium</taxon>
    </lineage>
</organism>
<protein>
    <submittedName>
        <fullName evidence="1">Uncharacterized protein</fullName>
    </submittedName>
</protein>
<accession>K5BDH0</accession>
<reference evidence="1 2" key="1">
    <citation type="journal article" date="2012" name="J. Bacteriol.">
        <title>Genome sequence of Mycobacterium hassiacum DSM 44199, a rare source of heat-stable mycobacterial proteins.</title>
        <authorList>
            <person name="Tiago I."/>
            <person name="Maranha A."/>
            <person name="Mendes V."/>
            <person name="Alarico S."/>
            <person name="Moynihan P.J."/>
            <person name="Clarke A.J."/>
            <person name="Macedo-Ribeiro S."/>
            <person name="Pereira P.J."/>
            <person name="Empadinhas N."/>
        </authorList>
    </citation>
    <scope>NUCLEOTIDE SEQUENCE [LARGE SCALE GENOMIC DNA]</scope>
    <source>
        <strain evidence="2">DSM 44199 / CIP 105218 / JCM 12690 / 3849</strain>
    </source>
</reference>
<comment type="caution">
    <text evidence="1">The sequence shown here is derived from an EMBL/GenBank/DDBJ whole genome shotgun (WGS) entry which is preliminary data.</text>
</comment>
<proteinExistence type="predicted"/>
<gene>
    <name evidence="1" type="ORF">C731_4576</name>
</gene>
<evidence type="ECO:0000313" key="2">
    <source>
        <dbReference type="Proteomes" id="UP000006265"/>
    </source>
</evidence>
<dbReference type="OrthoDB" id="4752781at2"/>
<keyword evidence="2" id="KW-1185">Reference proteome</keyword>
<dbReference type="RefSeq" id="WP_005632056.1">
    <property type="nucleotide sequence ID" value="NZ_AMRA01000136.1"/>
</dbReference>
<evidence type="ECO:0000313" key="1">
    <source>
        <dbReference type="EMBL" id="EKF21461.1"/>
    </source>
</evidence>
<dbReference type="PATRIC" id="fig|1122247.3.peg.4384"/>
<name>K5BDH0_MYCHD</name>
<sequence length="66" mass="7242">MPQDEVFDDVPAADAAEQQRPLIEEVLDEEDSAVPPSAPDLEVPDADWQDQIQVVELDPDDGIPTD</sequence>
<dbReference type="STRING" id="1122247.GCA_000379865_02992"/>